<proteinExistence type="predicted"/>
<keyword evidence="3" id="KW-1185">Reference proteome</keyword>
<dbReference type="SUPFAM" id="SSF46934">
    <property type="entry name" value="UBA-like"/>
    <property type="match status" value="1"/>
</dbReference>
<accession>A0A2S2Q8L7</accession>
<feature type="region of interest" description="Disordered" evidence="1">
    <location>
        <begin position="150"/>
        <end position="226"/>
    </location>
</feature>
<dbReference type="GeneID" id="112685183"/>
<reference evidence="2" key="1">
    <citation type="submission" date="2018-04" db="EMBL/GenBank/DDBJ databases">
        <title>Transcriptome assembly of Sipha flava.</title>
        <authorList>
            <person name="Scully E.D."/>
            <person name="Geib S.M."/>
            <person name="Palmer N.A."/>
            <person name="Koch K."/>
            <person name="Bradshaw J."/>
            <person name="Heng-Moss T."/>
            <person name="Sarath G."/>
        </authorList>
    </citation>
    <scope>NUCLEOTIDE SEQUENCE</scope>
</reference>
<dbReference type="EMBL" id="GGMS01004768">
    <property type="protein sequence ID" value="MBY73971.1"/>
    <property type="molecule type" value="Transcribed_RNA"/>
</dbReference>
<dbReference type="RefSeq" id="XP_025412776.1">
    <property type="nucleotide sequence ID" value="XM_025556991.1"/>
</dbReference>
<dbReference type="AlphaFoldDB" id="A0A2S2Q8L7"/>
<evidence type="ECO:0000313" key="3">
    <source>
        <dbReference type="Proteomes" id="UP000694846"/>
    </source>
</evidence>
<evidence type="ECO:0000256" key="1">
    <source>
        <dbReference type="SAM" id="MobiDB-lite"/>
    </source>
</evidence>
<dbReference type="Proteomes" id="UP000694846">
    <property type="component" value="Unplaced"/>
</dbReference>
<protein>
    <submittedName>
        <fullName evidence="4">Uncharacterized protein LOC112685183 isoform X1</fullName>
    </submittedName>
</protein>
<evidence type="ECO:0000313" key="2">
    <source>
        <dbReference type="EMBL" id="MBY73971.1"/>
    </source>
</evidence>
<feature type="compositionally biased region" description="Polar residues" evidence="1">
    <location>
        <begin position="192"/>
        <end position="206"/>
    </location>
</feature>
<evidence type="ECO:0000313" key="4">
    <source>
        <dbReference type="RefSeq" id="XP_025412776.1"/>
    </source>
</evidence>
<feature type="compositionally biased region" description="Polar residues" evidence="1">
    <location>
        <begin position="213"/>
        <end position="224"/>
    </location>
</feature>
<reference evidence="4" key="2">
    <citation type="submission" date="2025-04" db="UniProtKB">
        <authorList>
            <consortium name="RefSeq"/>
        </authorList>
    </citation>
    <scope>IDENTIFICATION</scope>
    <source>
        <tissue evidence="4">Whole body</tissue>
    </source>
</reference>
<name>A0A2S2Q8L7_9HEMI</name>
<dbReference type="InterPro" id="IPR009060">
    <property type="entry name" value="UBA-like_sf"/>
</dbReference>
<organism evidence="2">
    <name type="scientific">Sipha flava</name>
    <name type="common">yellow sugarcane aphid</name>
    <dbReference type="NCBI Taxonomy" id="143950"/>
    <lineage>
        <taxon>Eukaryota</taxon>
        <taxon>Metazoa</taxon>
        <taxon>Ecdysozoa</taxon>
        <taxon>Arthropoda</taxon>
        <taxon>Hexapoda</taxon>
        <taxon>Insecta</taxon>
        <taxon>Pterygota</taxon>
        <taxon>Neoptera</taxon>
        <taxon>Paraneoptera</taxon>
        <taxon>Hemiptera</taxon>
        <taxon>Sternorrhyncha</taxon>
        <taxon>Aphidomorpha</taxon>
        <taxon>Aphidoidea</taxon>
        <taxon>Aphididae</taxon>
        <taxon>Sipha</taxon>
    </lineage>
</organism>
<gene>
    <name evidence="4" type="primary">LOC112685183</name>
    <name evidence="2" type="ORF">g.11950</name>
</gene>
<sequence>MTNDLVTFNVRYEESVFKLKMESPTDVHRFIQKLKNELNLEDTVDLILLYPTLDGKMQTIKTDDDIESLKETKLCYNAKSKEIYCSVEIVVIVIHELLEDDPKSQIMNLTKKVNRLSSQFDEYLLYFDNKLKENTSSVLESIRSMLSKQSQKNSSYKVTKDDIGEQSKPNGTLDNGHTKPQKKVKKDEEKTSITSVYTDTPKLTDSVNDKNQEQIPNNSSNTSAKPKDIDNLLKMLVEKGYNNTIQNIIALKRFDNDFEKTINYLKSNAV</sequence>
<dbReference type="OrthoDB" id="6624260at2759"/>